<sequence>MTDLQQLPTQLTVDDADSPRDIVDALILAAFVSGDQPFAHTSRLTRVRKEAQLLPESGTILRAATDDGQRSHLALGDGWTLRAVRWRGGTADITVTAVTEELAKRVVEEASAGACEEIEEPAEAIEIGFWHRSRHGAQRTRRSITAPVWAEIRHNYSRAVMDAMDQLMAVTPETATGRLLLMHGPPGTGKTTALRSLARAWSSWCQVDVVMDPESLFSESSYLMEVAVGDEESEERRFRLLLFEDCDELITSAAKQSSGQAMSRLLNLTDGMLAQGRDVLIGLTTNEPLARLHPAVIRPGRCLAQIEVGKLPHEQAVAWLDGHPARVDAGGATLAELYALRRGDVPMVTTAAEPPVGYYL</sequence>
<protein>
    <recommendedName>
        <fullName evidence="2">AAA+ ATPase domain-containing protein</fullName>
    </recommendedName>
</protein>
<proteinExistence type="inferred from homology"/>
<dbReference type="AlphaFoldDB" id="A0A841C4N0"/>
<dbReference type="Pfam" id="PF19347">
    <property type="entry name" value="DUF5925"/>
    <property type="match status" value="1"/>
</dbReference>
<dbReference type="Pfam" id="PF00004">
    <property type="entry name" value="AAA"/>
    <property type="match status" value="1"/>
</dbReference>
<dbReference type="PANTHER" id="PTHR23070">
    <property type="entry name" value="BCS1 AAA-TYPE ATPASE"/>
    <property type="match status" value="1"/>
</dbReference>
<dbReference type="GO" id="GO:0016887">
    <property type="term" value="F:ATP hydrolysis activity"/>
    <property type="evidence" value="ECO:0007669"/>
    <property type="project" value="InterPro"/>
</dbReference>
<gene>
    <name evidence="3" type="ORF">F4553_007215</name>
</gene>
<comment type="caution">
    <text evidence="3">The sequence shown here is derived from an EMBL/GenBank/DDBJ whole genome shotgun (WGS) entry which is preliminary data.</text>
</comment>
<dbReference type="InterPro" id="IPR003959">
    <property type="entry name" value="ATPase_AAA_core"/>
</dbReference>
<evidence type="ECO:0000313" key="3">
    <source>
        <dbReference type="EMBL" id="MBB5873781.1"/>
    </source>
</evidence>
<name>A0A841C4N0_9ACTN</name>
<feature type="domain" description="AAA+ ATPase" evidence="2">
    <location>
        <begin position="176"/>
        <end position="313"/>
    </location>
</feature>
<accession>A0A841C4N0</accession>
<keyword evidence="4" id="KW-1185">Reference proteome</keyword>
<dbReference type="Proteomes" id="UP000587527">
    <property type="component" value="Unassembled WGS sequence"/>
</dbReference>
<dbReference type="InterPro" id="IPR045969">
    <property type="entry name" value="DUF5925"/>
</dbReference>
<reference evidence="3 4" key="1">
    <citation type="submission" date="2020-08" db="EMBL/GenBank/DDBJ databases">
        <title>Sequencing the genomes of 1000 actinobacteria strains.</title>
        <authorList>
            <person name="Klenk H.-P."/>
        </authorList>
    </citation>
    <scope>NUCLEOTIDE SEQUENCE [LARGE SCALE GENOMIC DNA]</scope>
    <source>
        <strain evidence="3 4">DSM 45362</strain>
    </source>
</reference>
<dbReference type="InterPro" id="IPR003593">
    <property type="entry name" value="AAA+_ATPase"/>
</dbReference>
<evidence type="ECO:0000256" key="1">
    <source>
        <dbReference type="ARBA" id="ARBA00007448"/>
    </source>
</evidence>
<dbReference type="RefSeq" id="WP_184845358.1">
    <property type="nucleotide sequence ID" value="NZ_JACHMN010000003.1"/>
</dbReference>
<dbReference type="SMART" id="SM00382">
    <property type="entry name" value="AAA"/>
    <property type="match status" value="1"/>
</dbReference>
<dbReference type="GO" id="GO:0005524">
    <property type="term" value="F:ATP binding"/>
    <property type="evidence" value="ECO:0007669"/>
    <property type="project" value="InterPro"/>
</dbReference>
<comment type="similarity">
    <text evidence="1">Belongs to the AAA ATPase family. BCS1 subfamily.</text>
</comment>
<dbReference type="InterPro" id="IPR027417">
    <property type="entry name" value="P-loop_NTPase"/>
</dbReference>
<dbReference type="EMBL" id="JACHMN010000003">
    <property type="protein sequence ID" value="MBB5873781.1"/>
    <property type="molecule type" value="Genomic_DNA"/>
</dbReference>
<dbReference type="InterPro" id="IPR050747">
    <property type="entry name" value="Mitochondrial_chaperone_BCS1"/>
</dbReference>
<dbReference type="SUPFAM" id="SSF52540">
    <property type="entry name" value="P-loop containing nucleoside triphosphate hydrolases"/>
    <property type="match status" value="1"/>
</dbReference>
<evidence type="ECO:0000259" key="2">
    <source>
        <dbReference type="SMART" id="SM00382"/>
    </source>
</evidence>
<organism evidence="3 4">
    <name type="scientific">Allocatelliglobosispora scoriae</name>
    <dbReference type="NCBI Taxonomy" id="643052"/>
    <lineage>
        <taxon>Bacteria</taxon>
        <taxon>Bacillati</taxon>
        <taxon>Actinomycetota</taxon>
        <taxon>Actinomycetes</taxon>
        <taxon>Micromonosporales</taxon>
        <taxon>Micromonosporaceae</taxon>
        <taxon>Allocatelliglobosispora</taxon>
    </lineage>
</organism>
<evidence type="ECO:0000313" key="4">
    <source>
        <dbReference type="Proteomes" id="UP000587527"/>
    </source>
</evidence>
<dbReference type="Gene3D" id="3.40.50.300">
    <property type="entry name" value="P-loop containing nucleotide triphosphate hydrolases"/>
    <property type="match status" value="1"/>
</dbReference>